<dbReference type="SUPFAM" id="SSF54695">
    <property type="entry name" value="POZ domain"/>
    <property type="match status" value="1"/>
</dbReference>
<evidence type="ECO:0000313" key="5">
    <source>
        <dbReference type="EMBL" id="CAD7656519.1"/>
    </source>
</evidence>
<dbReference type="Pfam" id="PF25390">
    <property type="entry name" value="WD40_RLD"/>
    <property type="match status" value="1"/>
</dbReference>
<keyword evidence="6" id="KW-1185">Reference proteome</keyword>
<protein>
    <recommendedName>
        <fullName evidence="4">BTB domain-containing protein</fullName>
    </recommendedName>
</protein>
<dbReference type="PANTHER" id="PTHR45982:SF1">
    <property type="entry name" value="REGULATOR OF CHROMOSOME CONDENSATION"/>
    <property type="match status" value="1"/>
</dbReference>
<evidence type="ECO:0000256" key="2">
    <source>
        <dbReference type="ARBA" id="ARBA00022737"/>
    </source>
</evidence>
<proteinExistence type="predicted"/>
<dbReference type="Pfam" id="PF00651">
    <property type="entry name" value="BTB"/>
    <property type="match status" value="1"/>
</dbReference>
<organism evidence="5">
    <name type="scientific">Oppiella nova</name>
    <dbReference type="NCBI Taxonomy" id="334625"/>
    <lineage>
        <taxon>Eukaryota</taxon>
        <taxon>Metazoa</taxon>
        <taxon>Ecdysozoa</taxon>
        <taxon>Arthropoda</taxon>
        <taxon>Chelicerata</taxon>
        <taxon>Arachnida</taxon>
        <taxon>Acari</taxon>
        <taxon>Acariformes</taxon>
        <taxon>Sarcoptiformes</taxon>
        <taxon>Oribatida</taxon>
        <taxon>Brachypylina</taxon>
        <taxon>Oppioidea</taxon>
        <taxon>Oppiidae</taxon>
        <taxon>Oppiella</taxon>
    </lineage>
</organism>
<name>A0A7R9MAA8_9ACAR</name>
<keyword evidence="1" id="KW-0344">Guanine-nucleotide releasing factor</keyword>
<dbReference type="PRINTS" id="PR00633">
    <property type="entry name" value="RCCNDNSATION"/>
</dbReference>
<gene>
    <name evidence="5" type="ORF">ONB1V03_LOCUS13155</name>
</gene>
<dbReference type="PANTHER" id="PTHR45982">
    <property type="entry name" value="REGULATOR OF CHROMOSOME CONDENSATION"/>
    <property type="match status" value="1"/>
</dbReference>
<dbReference type="SUPFAM" id="SSF50985">
    <property type="entry name" value="RCC1/BLIP-II"/>
    <property type="match status" value="1"/>
</dbReference>
<dbReference type="SMART" id="SM00225">
    <property type="entry name" value="BTB"/>
    <property type="match status" value="1"/>
</dbReference>
<dbReference type="AlphaFoldDB" id="A0A7R9MAA8"/>
<dbReference type="Gene3D" id="2.130.10.30">
    <property type="entry name" value="Regulator of chromosome condensation 1/beta-lactamase-inhibitor protein II"/>
    <property type="match status" value="1"/>
</dbReference>
<feature type="repeat" description="RCC1" evidence="3">
    <location>
        <begin position="157"/>
        <end position="206"/>
    </location>
</feature>
<feature type="repeat" description="RCC1" evidence="3">
    <location>
        <begin position="101"/>
        <end position="156"/>
    </location>
</feature>
<reference evidence="5" key="1">
    <citation type="submission" date="2020-11" db="EMBL/GenBank/DDBJ databases">
        <authorList>
            <person name="Tran Van P."/>
        </authorList>
    </citation>
    <scope>NUCLEOTIDE SEQUENCE</scope>
</reference>
<dbReference type="PROSITE" id="PS50097">
    <property type="entry name" value="BTB"/>
    <property type="match status" value="1"/>
</dbReference>
<feature type="domain" description="BTB" evidence="4">
    <location>
        <begin position="485"/>
        <end position="551"/>
    </location>
</feature>
<dbReference type="InterPro" id="IPR058923">
    <property type="entry name" value="RCC1-like_dom"/>
</dbReference>
<feature type="repeat" description="RCC1" evidence="3">
    <location>
        <begin position="207"/>
        <end position="264"/>
    </location>
</feature>
<dbReference type="EMBL" id="OC926091">
    <property type="protein sequence ID" value="CAD7656519.1"/>
    <property type="molecule type" value="Genomic_DNA"/>
</dbReference>
<dbReference type="PROSITE" id="PS00626">
    <property type="entry name" value="RCC1_2"/>
    <property type="match status" value="1"/>
</dbReference>
<evidence type="ECO:0000256" key="3">
    <source>
        <dbReference type="PROSITE-ProRule" id="PRU00235"/>
    </source>
</evidence>
<dbReference type="InterPro" id="IPR000210">
    <property type="entry name" value="BTB/POZ_dom"/>
</dbReference>
<keyword evidence="2" id="KW-0677">Repeat</keyword>
<dbReference type="EMBL" id="CAJPVJ010011266">
    <property type="protein sequence ID" value="CAG2173706.1"/>
    <property type="molecule type" value="Genomic_DNA"/>
</dbReference>
<evidence type="ECO:0000259" key="4">
    <source>
        <dbReference type="PROSITE" id="PS50097"/>
    </source>
</evidence>
<dbReference type="OrthoDB" id="5981550at2759"/>
<feature type="repeat" description="RCC1" evidence="3">
    <location>
        <begin position="47"/>
        <end position="100"/>
    </location>
</feature>
<sequence length="577" mass="65088">MDSFNIIKKFPQLYQLKGKYISNTANIKLLAVLGSDGSDVIIVTKDYNVYCFGVNRYGRLGLGVGSDVHFERPQLNESLSGKGLSKMIYGLGHCIGLTTSGQCYGWGHNFCGQLGLGSTEDMSTPQLIQVLSNKCKPKKIIGVCCGDNHTLWLTFDGLVYGSGSNDCGQTGAESNENLSVPTRVAIDEEITFISCGQNHSTALSVTGKVYVWGSNGSRQLGHCIPHGQTYSRSPREVYCYDNKFRLRFWRAICGPNHTVLIADNNRLYTYGYSSWKPVDRYDHSFNAIDPEDNRTTFRPIDIPVPSTGFSLFNIYAKFCGFDMTFESIAEQIKSMDTSIAAKPIACDYNDWNNDSNDKYSAEDGYSEIYMSDVEESDVENLPKVVKNTTSQTTQSFASDLYLLDPLLNKDLPQKSDSDENGVSTDPITHSTNSYICDKQCHDSDVLRSEDNITSTDSMTSELSCNPIIRRFHRQFSEAFNNPFDSDLTFKVQNKFIYCNKSVLKIQNNKFWETECQQNLMNENEIHIKSYSYETFVSLLMYFYGLTPEVNDNNCTQLLKLAKEYGELELKDLPFQKH</sequence>
<evidence type="ECO:0000256" key="1">
    <source>
        <dbReference type="ARBA" id="ARBA00022658"/>
    </source>
</evidence>
<dbReference type="Gene3D" id="3.30.710.10">
    <property type="entry name" value="Potassium Channel Kv1.1, Chain A"/>
    <property type="match status" value="1"/>
</dbReference>
<dbReference type="InterPro" id="IPR000408">
    <property type="entry name" value="Reg_chr_condens"/>
</dbReference>
<dbReference type="Proteomes" id="UP000728032">
    <property type="component" value="Unassembled WGS sequence"/>
</dbReference>
<accession>A0A7R9MAA8</accession>
<dbReference type="PROSITE" id="PS50012">
    <property type="entry name" value="RCC1_3"/>
    <property type="match status" value="4"/>
</dbReference>
<dbReference type="InterPro" id="IPR011333">
    <property type="entry name" value="SKP1/BTB/POZ_sf"/>
</dbReference>
<dbReference type="InterPro" id="IPR009091">
    <property type="entry name" value="RCC1/BLIP-II"/>
</dbReference>
<evidence type="ECO:0000313" key="6">
    <source>
        <dbReference type="Proteomes" id="UP000728032"/>
    </source>
</evidence>
<dbReference type="InterPro" id="IPR051553">
    <property type="entry name" value="Ran_GTPase-activating"/>
</dbReference>